<proteinExistence type="predicted"/>
<dbReference type="OrthoDB" id="6105938at2759"/>
<evidence type="ECO:0000313" key="1">
    <source>
        <dbReference type="EMBL" id="KAE9450620.1"/>
    </source>
</evidence>
<feature type="non-terminal residue" evidence="1">
    <location>
        <position position="1"/>
    </location>
</feature>
<sequence length="147" mass="16442">MSIRITRRPPLRVYIRNSRRSETVREVDLNLPPTENWDKYGTSAHAYSQVVGPPVPIDVDAVHDVLIRTPGICTISLLVPMSAKQHSRRNRGRSVVVDVDSGNYVSFAISFHSSVYLRMHVAPSRSSIHKHLHDSMVGISLYGPVST</sequence>
<protein>
    <submittedName>
        <fullName evidence="1">Uncharacterized protein</fullName>
    </submittedName>
</protein>
<dbReference type="Proteomes" id="UP000428333">
    <property type="component" value="Linkage Group LG10"/>
</dbReference>
<gene>
    <name evidence="1" type="ORF">C3L33_17470</name>
</gene>
<keyword evidence="2" id="KW-1185">Reference proteome</keyword>
<evidence type="ECO:0000313" key="2">
    <source>
        <dbReference type="Proteomes" id="UP000428333"/>
    </source>
</evidence>
<dbReference type="AlphaFoldDB" id="A0A6A4KY54"/>
<reference evidence="1 2" key="1">
    <citation type="journal article" date="2019" name="Genome Biol. Evol.">
        <title>The Rhododendron genome and chromosomal organization provide insight into shared whole-genome duplications across the heath family (Ericaceae).</title>
        <authorList>
            <person name="Soza V.L."/>
            <person name="Lindsley D."/>
            <person name="Waalkes A."/>
            <person name="Ramage E."/>
            <person name="Patwardhan R.P."/>
            <person name="Burton J.N."/>
            <person name="Adey A."/>
            <person name="Kumar A."/>
            <person name="Qiu R."/>
            <person name="Shendure J."/>
            <person name="Hall B."/>
        </authorList>
    </citation>
    <scope>NUCLEOTIDE SEQUENCE [LARGE SCALE GENOMIC DNA]</scope>
    <source>
        <strain evidence="1">RSF 1966-606</strain>
    </source>
</reference>
<comment type="caution">
    <text evidence="1">The sequence shown here is derived from an EMBL/GenBank/DDBJ whole genome shotgun (WGS) entry which is preliminary data.</text>
</comment>
<accession>A0A6A4KY54</accession>
<name>A0A6A4KY54_9ERIC</name>
<organism evidence="1 2">
    <name type="scientific">Rhododendron williamsianum</name>
    <dbReference type="NCBI Taxonomy" id="262921"/>
    <lineage>
        <taxon>Eukaryota</taxon>
        <taxon>Viridiplantae</taxon>
        <taxon>Streptophyta</taxon>
        <taxon>Embryophyta</taxon>
        <taxon>Tracheophyta</taxon>
        <taxon>Spermatophyta</taxon>
        <taxon>Magnoliopsida</taxon>
        <taxon>eudicotyledons</taxon>
        <taxon>Gunneridae</taxon>
        <taxon>Pentapetalae</taxon>
        <taxon>asterids</taxon>
        <taxon>Ericales</taxon>
        <taxon>Ericaceae</taxon>
        <taxon>Ericoideae</taxon>
        <taxon>Rhodoreae</taxon>
        <taxon>Rhododendron</taxon>
    </lineage>
</organism>
<dbReference type="EMBL" id="QEFC01002786">
    <property type="protein sequence ID" value="KAE9450620.1"/>
    <property type="molecule type" value="Genomic_DNA"/>
</dbReference>